<keyword evidence="3" id="KW-0547">Nucleotide-binding</keyword>
<dbReference type="InterPro" id="IPR003593">
    <property type="entry name" value="AAA+_ATPase"/>
</dbReference>
<dbReference type="STRING" id="334426.A0A0R3PX89"/>
<dbReference type="Pfam" id="PF23321">
    <property type="entry name" value="R1_ABCA1"/>
    <property type="match status" value="1"/>
</dbReference>
<dbReference type="InterPro" id="IPR056264">
    <property type="entry name" value="R2_ABCA1-4-like"/>
</dbReference>
<dbReference type="PANTHER" id="PTHR19229:SF250">
    <property type="entry name" value="ABC TRANSPORTER DOMAIN-CONTAINING PROTEIN-RELATED"/>
    <property type="match status" value="1"/>
</dbReference>
<dbReference type="SMART" id="SM00382">
    <property type="entry name" value="AAA"/>
    <property type="match status" value="2"/>
</dbReference>
<feature type="transmembrane region" description="Helical" evidence="7">
    <location>
        <begin position="575"/>
        <end position="596"/>
    </location>
</feature>
<dbReference type="EMBL" id="UYYA01004561">
    <property type="protein sequence ID" value="VDM62451.1"/>
    <property type="molecule type" value="Genomic_DNA"/>
</dbReference>
<dbReference type="GO" id="GO:0016020">
    <property type="term" value="C:membrane"/>
    <property type="evidence" value="ECO:0007669"/>
    <property type="project" value="UniProtKB-SubCell"/>
</dbReference>
<dbReference type="FunFam" id="3.40.50.300:FF:000933">
    <property type="entry name" value="ABC transporter A family member 7"/>
    <property type="match status" value="1"/>
</dbReference>
<dbReference type="Pfam" id="PF12698">
    <property type="entry name" value="ABC2_membrane_3"/>
    <property type="match status" value="1"/>
</dbReference>
<sequence length="1025" mass="116018">MYHGQITALLGHNGAGKSTTFSMLTGVTAPSSGTAYIDDYDIRTNLPQIRKRTGLCPQYNILFNSLTVIEHLEFFCKLKGREYFVKEAVDLLKRLKIDFKMTSRAGVLSGGQKRKLSLAIALIGGSEIVMLDEPTSGMDPGARHETWTLLQAEKSKRTILLTTHFMEEADLLGDRIAILAHGQLQCCGSGMFLKSQYGNGYHLTVVYENSSKPDEQVTRTMDLLRRYITDIRLQSLVGQEATFIISSNCKAQFSSMFAKLEKIQGKLGISSFGMSVTTMEEVFLKEKTSSKFSNIFQITKDKFSSFVDFYVFSGLKVARHLTGFPYYWQQVEAMFIKRTIYFYRKWIMFLINLLFPILYMALMVWTTKLVPSPTAQPSLKIDLLPFGGSNGDGYLIISNRTDPPFFNNFAFTSAPLAISIADSMTISATLKRNISLKVNNYPFPPVAQDILKNRNISNSAAFIISYAVIVCMSIVVAACSQFLIRERKNKSKHMQMLSGLRCWMYWGTAFVWDVSWYVVEMAAFIGILYIFDIEPYTKDGTTILILLMAMTLYGLTAIPFTYWFSFMFTSAPKGFTLIVMYNIITGMIGSIAVPIIQQTADVYTAFDWSVVLSFLFPTYGISNVFTAVFVSFLHLGFVYWFFVFSYENNLFRSLIASCMDRRRRKRIVDEMVREYWHEQRQFLLITKPETHKKLYGDFNAIKGVTFHVKTGECFGLLGINGAGKTSTFQMITGENDIDDGDAFICGWSVKTNWRKAGASTGYCPQFDAVLKEMTGEETLYMFARIRGIPRRDIPKKVNAVIHTIGIGLYARRQIKSYSGGNKRRLSLGIALIGLPPVLLLDEPTTGVDPRARRIIWNIFSKVRSLGTALVLTSHSMDECEALCTELAIMVDGKFKCYGSCQHIKSRFGAGFTLLIRLRNCEGVDRIKSEILKKFPGAVLKEHHLLQLAYELPKRKGTTWSGLFDRLEELLRDFDFEDYSLSQTTLEQVFLGFSRNATQPEHNSYSGFTNEVDGKLAHIDKYATRG</sequence>
<evidence type="ECO:0000256" key="1">
    <source>
        <dbReference type="ARBA" id="ARBA00004141"/>
    </source>
</evidence>
<dbReference type="WBParaSite" id="ACOC_0001086501-mRNA-1">
    <property type="protein sequence ID" value="ACOC_0001086501-mRNA-1"/>
    <property type="gene ID" value="ACOC_0001086501"/>
</dbReference>
<dbReference type="PROSITE" id="PS50893">
    <property type="entry name" value="ABC_TRANSPORTER_2"/>
    <property type="match status" value="2"/>
</dbReference>
<evidence type="ECO:0000256" key="6">
    <source>
        <dbReference type="ARBA" id="ARBA00023136"/>
    </source>
</evidence>
<evidence type="ECO:0000256" key="2">
    <source>
        <dbReference type="ARBA" id="ARBA00022692"/>
    </source>
</evidence>
<evidence type="ECO:0000256" key="7">
    <source>
        <dbReference type="SAM" id="Phobius"/>
    </source>
</evidence>
<dbReference type="PROSITE" id="PS00211">
    <property type="entry name" value="ABC_TRANSPORTER_1"/>
    <property type="match status" value="2"/>
</dbReference>
<feature type="transmembrane region" description="Helical" evidence="7">
    <location>
        <begin position="616"/>
        <end position="642"/>
    </location>
</feature>
<keyword evidence="5 7" id="KW-1133">Transmembrane helix</keyword>
<dbReference type="GO" id="GO:0140359">
    <property type="term" value="F:ABC-type transporter activity"/>
    <property type="evidence" value="ECO:0007669"/>
    <property type="project" value="InterPro"/>
</dbReference>
<dbReference type="OrthoDB" id="10255969at2759"/>
<reference evidence="11" key="1">
    <citation type="submission" date="2016-03" db="UniProtKB">
        <authorList>
            <consortium name="WormBaseParasite"/>
        </authorList>
    </citation>
    <scope>IDENTIFICATION</scope>
</reference>
<evidence type="ECO:0000256" key="4">
    <source>
        <dbReference type="ARBA" id="ARBA00022840"/>
    </source>
</evidence>
<dbReference type="InterPro" id="IPR013525">
    <property type="entry name" value="ABC2_TM"/>
</dbReference>
<evidence type="ECO:0000313" key="11">
    <source>
        <dbReference type="WBParaSite" id="ACOC_0001086501-mRNA-1"/>
    </source>
</evidence>
<evidence type="ECO:0000313" key="10">
    <source>
        <dbReference type="Proteomes" id="UP000267027"/>
    </source>
</evidence>
<feature type="domain" description="ABC transporter" evidence="8">
    <location>
        <begin position="685"/>
        <end position="916"/>
    </location>
</feature>
<feature type="transmembrane region" description="Helical" evidence="7">
    <location>
        <begin position="460"/>
        <end position="484"/>
    </location>
</feature>
<dbReference type="AlphaFoldDB" id="A0A0R3PX89"/>
<accession>A0A0R3PX89</accession>
<dbReference type="SUPFAM" id="SSF52540">
    <property type="entry name" value="P-loop containing nucleoside triphosphate hydrolases"/>
    <property type="match status" value="2"/>
</dbReference>
<dbReference type="GO" id="GO:0016887">
    <property type="term" value="F:ATP hydrolysis activity"/>
    <property type="evidence" value="ECO:0007669"/>
    <property type="project" value="InterPro"/>
</dbReference>
<evidence type="ECO:0000256" key="3">
    <source>
        <dbReference type="ARBA" id="ARBA00022741"/>
    </source>
</evidence>
<comment type="subcellular location">
    <subcellularLocation>
        <location evidence="1">Membrane</location>
        <topology evidence="1">Multi-pass membrane protein</topology>
    </subcellularLocation>
</comment>
<keyword evidence="4" id="KW-0067">ATP-binding</keyword>
<dbReference type="OMA" id="LSVCMAM"/>
<dbReference type="Proteomes" id="UP000267027">
    <property type="component" value="Unassembled WGS sequence"/>
</dbReference>
<dbReference type="InterPro" id="IPR027417">
    <property type="entry name" value="P-loop_NTPase"/>
</dbReference>
<dbReference type="Gene3D" id="3.40.50.300">
    <property type="entry name" value="P-loop containing nucleotide triphosphate hydrolases"/>
    <property type="match status" value="2"/>
</dbReference>
<name>A0A0R3PX89_ANGCS</name>
<keyword evidence="6 7" id="KW-0472">Membrane</keyword>
<feature type="transmembrane region" description="Helical" evidence="7">
    <location>
        <begin position="346"/>
        <end position="365"/>
    </location>
</feature>
<feature type="transmembrane region" description="Helical" evidence="7">
    <location>
        <begin position="543"/>
        <end position="563"/>
    </location>
</feature>
<dbReference type="InterPro" id="IPR026082">
    <property type="entry name" value="ABCA"/>
</dbReference>
<evidence type="ECO:0000313" key="9">
    <source>
        <dbReference type="EMBL" id="VDM62451.1"/>
    </source>
</evidence>
<evidence type="ECO:0000256" key="5">
    <source>
        <dbReference type="ARBA" id="ARBA00022989"/>
    </source>
</evidence>
<reference evidence="9 10" key="2">
    <citation type="submission" date="2018-11" db="EMBL/GenBank/DDBJ databases">
        <authorList>
            <consortium name="Pathogen Informatics"/>
        </authorList>
    </citation>
    <scope>NUCLEOTIDE SEQUENCE [LARGE SCALE GENOMIC DNA]</scope>
    <source>
        <strain evidence="9 10">Costa Rica</strain>
    </source>
</reference>
<feature type="domain" description="ABC transporter" evidence="8">
    <location>
        <begin position="1"/>
        <end position="206"/>
    </location>
</feature>
<keyword evidence="2 7" id="KW-0812">Transmembrane</keyword>
<dbReference type="FunFam" id="3.40.50.300:FF:000327">
    <property type="entry name" value="ATP-binding cassette sub-family A member 3"/>
    <property type="match status" value="1"/>
</dbReference>
<evidence type="ECO:0000259" key="8">
    <source>
        <dbReference type="PROSITE" id="PS50893"/>
    </source>
</evidence>
<dbReference type="InterPro" id="IPR003439">
    <property type="entry name" value="ABC_transporter-like_ATP-bd"/>
</dbReference>
<keyword evidence="10" id="KW-1185">Reference proteome</keyword>
<feature type="transmembrane region" description="Helical" evidence="7">
    <location>
        <begin position="505"/>
        <end position="531"/>
    </location>
</feature>
<dbReference type="GO" id="GO:0005524">
    <property type="term" value="F:ATP binding"/>
    <property type="evidence" value="ECO:0007669"/>
    <property type="project" value="UniProtKB-KW"/>
</dbReference>
<proteinExistence type="predicted"/>
<dbReference type="GO" id="GO:0005319">
    <property type="term" value="F:lipid transporter activity"/>
    <property type="evidence" value="ECO:0007669"/>
    <property type="project" value="TreeGrafter"/>
</dbReference>
<dbReference type="CDD" id="cd03263">
    <property type="entry name" value="ABC_subfamily_A"/>
    <property type="match status" value="2"/>
</dbReference>
<organism evidence="11">
    <name type="scientific">Angiostrongylus costaricensis</name>
    <name type="common">Nematode worm</name>
    <dbReference type="NCBI Taxonomy" id="334426"/>
    <lineage>
        <taxon>Eukaryota</taxon>
        <taxon>Metazoa</taxon>
        <taxon>Ecdysozoa</taxon>
        <taxon>Nematoda</taxon>
        <taxon>Chromadorea</taxon>
        <taxon>Rhabditida</taxon>
        <taxon>Rhabditina</taxon>
        <taxon>Rhabditomorpha</taxon>
        <taxon>Strongyloidea</taxon>
        <taxon>Metastrongylidae</taxon>
        <taxon>Angiostrongylus</taxon>
    </lineage>
</organism>
<dbReference type="InterPro" id="IPR017871">
    <property type="entry name" value="ABC_transporter-like_CS"/>
</dbReference>
<gene>
    <name evidence="9" type="ORF">ACOC_LOCUS10866</name>
</gene>
<dbReference type="PANTHER" id="PTHR19229">
    <property type="entry name" value="ATP-BINDING CASSETTE TRANSPORTER SUBFAMILY A ABCA"/>
    <property type="match status" value="1"/>
</dbReference>
<protein>
    <submittedName>
        <fullName evidence="11">ABC transporter domain-containing protein</fullName>
    </submittedName>
</protein>
<dbReference type="Pfam" id="PF00005">
    <property type="entry name" value="ABC_tran"/>
    <property type="match status" value="2"/>
</dbReference>